<proteinExistence type="predicted"/>
<reference evidence="3" key="1">
    <citation type="journal article" date="2019" name="Int. J. Syst. Evol. Microbiol.">
        <title>The Global Catalogue of Microorganisms (GCM) 10K type strain sequencing project: providing services to taxonomists for standard genome sequencing and annotation.</title>
        <authorList>
            <consortium name="The Broad Institute Genomics Platform"/>
            <consortium name="The Broad Institute Genome Sequencing Center for Infectious Disease"/>
            <person name="Wu L."/>
            <person name="Ma J."/>
        </authorList>
    </citation>
    <scope>NUCLEOTIDE SEQUENCE [LARGE SCALE GENOMIC DNA]</scope>
    <source>
        <strain evidence="3">JCM 18514</strain>
    </source>
</reference>
<dbReference type="Pfam" id="PF11239">
    <property type="entry name" value="DUF3040"/>
    <property type="match status" value="1"/>
</dbReference>
<evidence type="ECO:0000313" key="2">
    <source>
        <dbReference type="EMBL" id="GAA5198168.1"/>
    </source>
</evidence>
<name>A0ABP9SNC8_9MICC</name>
<dbReference type="InterPro" id="IPR021401">
    <property type="entry name" value="DUF3040"/>
</dbReference>
<dbReference type="Proteomes" id="UP001500200">
    <property type="component" value="Unassembled WGS sequence"/>
</dbReference>
<sequence length="107" mass="11206">MMALSEYEKKTLEKIAQELEHDDPKFAAKMRSMTLPATGRRLASGIFTALAGCLVLLTGVAARAPALGIIGFTIMGTGAYLASKCVGSLAIRRRPSSSPSMGSAEMG</sequence>
<feature type="transmembrane region" description="Helical" evidence="1">
    <location>
        <begin position="42"/>
        <end position="62"/>
    </location>
</feature>
<keyword evidence="1" id="KW-1133">Transmembrane helix</keyword>
<feature type="transmembrane region" description="Helical" evidence="1">
    <location>
        <begin position="68"/>
        <end position="91"/>
    </location>
</feature>
<keyword evidence="1" id="KW-0812">Transmembrane</keyword>
<gene>
    <name evidence="2" type="ORF">GCM10023346_34710</name>
</gene>
<keyword evidence="3" id="KW-1185">Reference proteome</keyword>
<evidence type="ECO:0008006" key="4">
    <source>
        <dbReference type="Google" id="ProtNLM"/>
    </source>
</evidence>
<accession>A0ABP9SNC8</accession>
<evidence type="ECO:0000256" key="1">
    <source>
        <dbReference type="SAM" id="Phobius"/>
    </source>
</evidence>
<comment type="caution">
    <text evidence="2">The sequence shown here is derived from an EMBL/GenBank/DDBJ whole genome shotgun (WGS) entry which is preliminary data.</text>
</comment>
<protein>
    <recommendedName>
        <fullName evidence="4">DUF3040 domain-containing protein</fullName>
    </recommendedName>
</protein>
<dbReference type="EMBL" id="BAABKK010000024">
    <property type="protein sequence ID" value="GAA5198168.1"/>
    <property type="molecule type" value="Genomic_DNA"/>
</dbReference>
<evidence type="ECO:0000313" key="3">
    <source>
        <dbReference type="Proteomes" id="UP001500200"/>
    </source>
</evidence>
<organism evidence="2 3">
    <name type="scientific">Arthrobacter gyeryongensis</name>
    <dbReference type="NCBI Taxonomy" id="1650592"/>
    <lineage>
        <taxon>Bacteria</taxon>
        <taxon>Bacillati</taxon>
        <taxon>Actinomycetota</taxon>
        <taxon>Actinomycetes</taxon>
        <taxon>Micrococcales</taxon>
        <taxon>Micrococcaceae</taxon>
        <taxon>Arthrobacter</taxon>
    </lineage>
</organism>
<keyword evidence="1" id="KW-0472">Membrane</keyword>